<evidence type="ECO:0000259" key="5">
    <source>
        <dbReference type="Pfam" id="PF04542"/>
    </source>
</evidence>
<dbReference type="InterPro" id="IPR013325">
    <property type="entry name" value="RNA_pol_sigma_r2"/>
</dbReference>
<evidence type="ECO:0000256" key="3">
    <source>
        <dbReference type="ARBA" id="ARBA00023082"/>
    </source>
</evidence>
<dbReference type="OrthoDB" id="9797134at2"/>
<dbReference type="PANTHER" id="PTHR43133">
    <property type="entry name" value="RNA POLYMERASE ECF-TYPE SIGMA FACTO"/>
    <property type="match status" value="1"/>
</dbReference>
<protein>
    <submittedName>
        <fullName evidence="7">Sigma-70 family RNA polymerase sigma factor</fullName>
    </submittedName>
</protein>
<sequence length="168" mass="19387">MTAHPDLDALFQRYATDLAGYLRRQLQCPHLAEDLCQEVFLRLGQHPEPGRLEEPRAYLFRMARNLVIDHHRRCRSRPVSHPLDDPALCLSCPRPCPEEATEHHLHLMRLREALDALPQRLRQALTWHRLEGLTQAEIGRRLGVSERMAGRYVAQAIEHCRAQLEAAA</sequence>
<dbReference type="CDD" id="cd06171">
    <property type="entry name" value="Sigma70_r4"/>
    <property type="match status" value="1"/>
</dbReference>
<evidence type="ECO:0000256" key="2">
    <source>
        <dbReference type="ARBA" id="ARBA00023015"/>
    </source>
</evidence>
<dbReference type="SUPFAM" id="SSF88946">
    <property type="entry name" value="Sigma2 domain of RNA polymerase sigma factors"/>
    <property type="match status" value="1"/>
</dbReference>
<proteinExistence type="inferred from homology"/>
<dbReference type="InterPro" id="IPR013324">
    <property type="entry name" value="RNA_pol_sigma_r3/r4-like"/>
</dbReference>
<comment type="similarity">
    <text evidence="1">Belongs to the sigma-70 factor family. ECF subfamily.</text>
</comment>
<evidence type="ECO:0000259" key="6">
    <source>
        <dbReference type="Pfam" id="PF08281"/>
    </source>
</evidence>
<dbReference type="Proteomes" id="UP000267400">
    <property type="component" value="Unassembled WGS sequence"/>
</dbReference>
<feature type="domain" description="RNA polymerase sigma-70 region 2" evidence="5">
    <location>
        <begin position="10"/>
        <end position="73"/>
    </location>
</feature>
<keyword evidence="4" id="KW-0804">Transcription</keyword>
<dbReference type="SUPFAM" id="SSF88659">
    <property type="entry name" value="Sigma3 and sigma4 domains of RNA polymerase sigma factors"/>
    <property type="match status" value="1"/>
</dbReference>
<dbReference type="RefSeq" id="WP_126485704.1">
    <property type="nucleotide sequence ID" value="NZ_RXNS01000015.1"/>
</dbReference>
<keyword evidence="3" id="KW-0731">Sigma factor</keyword>
<evidence type="ECO:0000256" key="1">
    <source>
        <dbReference type="ARBA" id="ARBA00010641"/>
    </source>
</evidence>
<feature type="domain" description="RNA polymerase sigma factor 70 region 4 type 2" evidence="6">
    <location>
        <begin position="108"/>
        <end position="160"/>
    </location>
</feature>
<keyword evidence="8" id="KW-1185">Reference proteome</keyword>
<dbReference type="PANTHER" id="PTHR43133:SF63">
    <property type="entry name" value="RNA POLYMERASE SIGMA FACTOR FECI-RELATED"/>
    <property type="match status" value="1"/>
</dbReference>
<dbReference type="Pfam" id="PF08281">
    <property type="entry name" value="Sigma70_r4_2"/>
    <property type="match status" value="1"/>
</dbReference>
<dbReference type="AlphaFoldDB" id="A0A3S0HRZ5"/>
<dbReference type="InterPro" id="IPR013249">
    <property type="entry name" value="RNA_pol_sigma70_r4_t2"/>
</dbReference>
<reference evidence="7 8" key="1">
    <citation type="submission" date="2018-12" db="EMBL/GenBank/DDBJ databases">
        <authorList>
            <person name="Yu L."/>
        </authorList>
    </citation>
    <scope>NUCLEOTIDE SEQUENCE [LARGE SCALE GENOMIC DNA]</scope>
    <source>
        <strain evidence="7 8">11S</strain>
    </source>
</reference>
<dbReference type="NCBIfam" id="TIGR02937">
    <property type="entry name" value="sigma70-ECF"/>
    <property type="match status" value="1"/>
</dbReference>
<dbReference type="GO" id="GO:0006352">
    <property type="term" value="P:DNA-templated transcription initiation"/>
    <property type="evidence" value="ECO:0007669"/>
    <property type="project" value="InterPro"/>
</dbReference>
<keyword evidence="2" id="KW-0805">Transcription regulation</keyword>
<organism evidence="7 8">
    <name type="scientific">Halomonas nitroreducens</name>
    <dbReference type="NCBI Taxonomy" id="447425"/>
    <lineage>
        <taxon>Bacteria</taxon>
        <taxon>Pseudomonadati</taxon>
        <taxon>Pseudomonadota</taxon>
        <taxon>Gammaproteobacteria</taxon>
        <taxon>Oceanospirillales</taxon>
        <taxon>Halomonadaceae</taxon>
        <taxon>Halomonas</taxon>
    </lineage>
</organism>
<accession>A0A3S0HRZ5</accession>
<dbReference type="Pfam" id="PF04542">
    <property type="entry name" value="Sigma70_r2"/>
    <property type="match status" value="1"/>
</dbReference>
<name>A0A3S0HRZ5_9GAMM</name>
<evidence type="ECO:0000313" key="7">
    <source>
        <dbReference type="EMBL" id="RTR00833.1"/>
    </source>
</evidence>
<dbReference type="Gene3D" id="1.10.10.10">
    <property type="entry name" value="Winged helix-like DNA-binding domain superfamily/Winged helix DNA-binding domain"/>
    <property type="match status" value="1"/>
</dbReference>
<dbReference type="Gene3D" id="1.10.1740.10">
    <property type="match status" value="1"/>
</dbReference>
<gene>
    <name evidence="7" type="ORF">EKG36_15490</name>
</gene>
<dbReference type="InterPro" id="IPR014284">
    <property type="entry name" value="RNA_pol_sigma-70_dom"/>
</dbReference>
<dbReference type="InterPro" id="IPR036388">
    <property type="entry name" value="WH-like_DNA-bd_sf"/>
</dbReference>
<comment type="caution">
    <text evidence="7">The sequence shown here is derived from an EMBL/GenBank/DDBJ whole genome shotgun (WGS) entry which is preliminary data.</text>
</comment>
<dbReference type="EMBL" id="RXNS01000015">
    <property type="protein sequence ID" value="RTR00833.1"/>
    <property type="molecule type" value="Genomic_DNA"/>
</dbReference>
<evidence type="ECO:0000256" key="4">
    <source>
        <dbReference type="ARBA" id="ARBA00023163"/>
    </source>
</evidence>
<dbReference type="InterPro" id="IPR007627">
    <property type="entry name" value="RNA_pol_sigma70_r2"/>
</dbReference>
<dbReference type="GO" id="GO:0003677">
    <property type="term" value="F:DNA binding"/>
    <property type="evidence" value="ECO:0007669"/>
    <property type="project" value="InterPro"/>
</dbReference>
<dbReference type="GO" id="GO:0016987">
    <property type="term" value="F:sigma factor activity"/>
    <property type="evidence" value="ECO:0007669"/>
    <property type="project" value="UniProtKB-KW"/>
</dbReference>
<dbReference type="InterPro" id="IPR039425">
    <property type="entry name" value="RNA_pol_sigma-70-like"/>
</dbReference>
<evidence type="ECO:0000313" key="8">
    <source>
        <dbReference type="Proteomes" id="UP000267400"/>
    </source>
</evidence>